<accession>A0A086QSJ5</accession>
<feature type="compositionally biased region" description="Basic residues" evidence="1">
    <location>
        <begin position="192"/>
        <end position="207"/>
    </location>
</feature>
<feature type="compositionally biased region" description="Polar residues" evidence="1">
    <location>
        <begin position="276"/>
        <end position="285"/>
    </location>
</feature>
<feature type="non-terminal residue" evidence="2">
    <location>
        <position position="309"/>
    </location>
</feature>
<feature type="compositionally biased region" description="Basic and acidic residues" evidence="1">
    <location>
        <begin position="221"/>
        <end position="245"/>
    </location>
</feature>
<protein>
    <submittedName>
        <fullName evidence="2">Uncharacterized protein</fullName>
    </submittedName>
</protein>
<dbReference type="VEuPathDB" id="ToxoDB:TGMAS_413810"/>
<feature type="compositionally biased region" description="Basic and acidic residues" evidence="1">
    <location>
        <begin position="88"/>
        <end position="99"/>
    </location>
</feature>
<name>A0A086QSJ5_TOXGO</name>
<dbReference type="Proteomes" id="UP000028821">
    <property type="component" value="Unassembled WGS sequence"/>
</dbReference>
<feature type="compositionally biased region" description="Basic and acidic residues" evidence="1">
    <location>
        <begin position="109"/>
        <end position="168"/>
    </location>
</feature>
<proteinExistence type="predicted"/>
<feature type="compositionally biased region" description="Basic and acidic residues" evidence="1">
    <location>
        <begin position="55"/>
        <end position="70"/>
    </location>
</feature>
<feature type="compositionally biased region" description="Basic residues" evidence="1">
    <location>
        <begin position="1"/>
        <end position="20"/>
    </location>
</feature>
<evidence type="ECO:0000313" key="2">
    <source>
        <dbReference type="EMBL" id="KFH15577.1"/>
    </source>
</evidence>
<sequence length="309" mass="37501">SRRSRRPASRPRKRRRRRRRREMEAHTAPTSTTSEGKTRRQTRLGGKQDWRRRRQDAEETPGSRRRERGRERARRRASRYLRVARSSRSAEGRREERRASGRQKRRKKTMGEQRRRSGDQGEESERRNGDWREERRNEEKNERSEERNRKREENDEKRLCPIQMERRQHEGKRRRKKKPQRTRKPQREKTTRAKKMQQKRKLRGPRRREHERVRLVYVVHLNEERGKKRKTKVTDEETTSEEKPDAGLSQATEAFSTYARRAERGRTRSACRDTNRLSCMSATRSKGNKPRLSESDMKRRERKSGDPRG</sequence>
<reference evidence="2 3" key="1">
    <citation type="submission" date="2014-04" db="EMBL/GenBank/DDBJ databases">
        <authorList>
            <person name="Sibley D."/>
            <person name="Venepally P."/>
            <person name="Karamycheva S."/>
            <person name="Hadjithomas M."/>
            <person name="Khan A."/>
            <person name="Brunk B."/>
            <person name="Roos D."/>
            <person name="Caler E."/>
            <person name="Lorenzi H."/>
        </authorList>
    </citation>
    <scope>NUCLEOTIDE SEQUENCE [LARGE SCALE GENOMIC DNA]</scope>
    <source>
        <strain evidence="2 3">MAS</strain>
    </source>
</reference>
<evidence type="ECO:0000256" key="1">
    <source>
        <dbReference type="SAM" id="MobiDB-lite"/>
    </source>
</evidence>
<feature type="region of interest" description="Disordered" evidence="1">
    <location>
        <begin position="1"/>
        <end position="309"/>
    </location>
</feature>
<feature type="compositionally biased region" description="Basic and acidic residues" evidence="1">
    <location>
        <begin position="260"/>
        <end position="275"/>
    </location>
</feature>
<feature type="compositionally biased region" description="Basic residues" evidence="1">
    <location>
        <begin position="169"/>
        <end position="184"/>
    </location>
</feature>
<feature type="compositionally biased region" description="Basic and acidic residues" evidence="1">
    <location>
        <begin position="291"/>
        <end position="309"/>
    </location>
</feature>
<gene>
    <name evidence="2" type="ORF">TGMAS_413810</name>
</gene>
<dbReference type="AlphaFoldDB" id="A0A086QSJ5"/>
<comment type="caution">
    <text evidence="2">The sequence shown here is derived from an EMBL/GenBank/DDBJ whole genome shotgun (WGS) entry which is preliminary data.</text>
</comment>
<organism evidence="2 3">
    <name type="scientific">Toxoplasma gondii MAS</name>
    <dbReference type="NCBI Taxonomy" id="943118"/>
    <lineage>
        <taxon>Eukaryota</taxon>
        <taxon>Sar</taxon>
        <taxon>Alveolata</taxon>
        <taxon>Apicomplexa</taxon>
        <taxon>Conoidasida</taxon>
        <taxon>Coccidia</taxon>
        <taxon>Eucoccidiorida</taxon>
        <taxon>Eimeriorina</taxon>
        <taxon>Sarcocystidae</taxon>
        <taxon>Toxoplasma</taxon>
    </lineage>
</organism>
<dbReference type="EMBL" id="AEXC02000848">
    <property type="protein sequence ID" value="KFH15577.1"/>
    <property type="molecule type" value="Genomic_DNA"/>
</dbReference>
<feature type="non-terminal residue" evidence="2">
    <location>
        <position position="1"/>
    </location>
</feature>
<evidence type="ECO:0000313" key="3">
    <source>
        <dbReference type="Proteomes" id="UP000028821"/>
    </source>
</evidence>